<dbReference type="NCBIfam" id="TIGR03082">
    <property type="entry name" value="Gneg_AbrB_dup"/>
    <property type="match status" value="1"/>
</dbReference>
<sequence length="345" mass="35130">MNPSFAPLLGRLVLALALAAIGGAAFTLAGVPAGWLSGAAVAVAVAAVAGAPVAVPNLVRQLAFLLLGVGMGSSVTPETVDQLASWPVSILFVLVTTVLVTATAYWVLRRVAGWDKLSAFYGAVPGALSYVVAVALSAGADMRRVALSQSVRLLFLVAVLPPLIGLFGGSGDTVVLPDHAEAGLRDLVILFASGAAVGYALLRMGQTAGMLLGPLFTSGLLHGSGLVTTWLPAWLLIPGFLVIGAVIGTRFAGTEGREVLRLALAALAALSAGLVVALLCAVLMIEVTDLPPGQVVLSLVPGALESMTTLAFLLGFDAAYVAGLHFARFVGIVVVLPFVSRHLKA</sequence>
<feature type="transmembrane region" description="Helical" evidence="1">
    <location>
        <begin position="12"/>
        <end position="29"/>
    </location>
</feature>
<evidence type="ECO:0000313" key="3">
    <source>
        <dbReference type="Proteomes" id="UP001229244"/>
    </source>
</evidence>
<dbReference type="GO" id="GO:0010468">
    <property type="term" value="P:regulation of gene expression"/>
    <property type="evidence" value="ECO:0007669"/>
    <property type="project" value="InterPro"/>
</dbReference>
<gene>
    <name evidence="2" type="ORF">J2S73_001527</name>
</gene>
<keyword evidence="1" id="KW-0472">Membrane</keyword>
<keyword evidence="1" id="KW-0812">Transmembrane</keyword>
<reference evidence="2" key="1">
    <citation type="submission" date="2023-07" db="EMBL/GenBank/DDBJ databases">
        <title>Genomic Encyclopedia of Type Strains, Phase IV (KMG-IV): sequencing the most valuable type-strain genomes for metagenomic binning, comparative biology and taxonomic classification.</title>
        <authorList>
            <person name="Goeker M."/>
        </authorList>
    </citation>
    <scope>NUCLEOTIDE SEQUENCE</scope>
    <source>
        <strain evidence="2">DSM 21202</strain>
    </source>
</reference>
<dbReference type="EMBL" id="JAUSUL010000001">
    <property type="protein sequence ID" value="MDQ0315090.1"/>
    <property type="molecule type" value="Genomic_DNA"/>
</dbReference>
<keyword evidence="1" id="KW-1133">Transmembrane helix</keyword>
<dbReference type="Pfam" id="PF05145">
    <property type="entry name" value="AbrB"/>
    <property type="match status" value="1"/>
</dbReference>
<dbReference type="Proteomes" id="UP001229244">
    <property type="component" value="Unassembled WGS sequence"/>
</dbReference>
<feature type="transmembrane region" description="Helical" evidence="1">
    <location>
        <begin position="86"/>
        <end position="108"/>
    </location>
</feature>
<dbReference type="PIRSF" id="PIRSF038991">
    <property type="entry name" value="Protein_AbrB"/>
    <property type="match status" value="1"/>
</dbReference>
<keyword evidence="3" id="KW-1185">Reference proteome</keyword>
<feature type="transmembrane region" description="Helical" evidence="1">
    <location>
        <begin position="187"/>
        <end position="205"/>
    </location>
</feature>
<feature type="transmembrane region" description="Helical" evidence="1">
    <location>
        <begin position="225"/>
        <end position="247"/>
    </location>
</feature>
<dbReference type="InterPro" id="IPR007820">
    <property type="entry name" value="AbrB_fam"/>
</dbReference>
<dbReference type="AlphaFoldDB" id="A0AAE4ASJ1"/>
<dbReference type="PANTHER" id="PTHR38457">
    <property type="entry name" value="REGULATOR ABRB-RELATED"/>
    <property type="match status" value="1"/>
</dbReference>
<evidence type="ECO:0000256" key="1">
    <source>
        <dbReference type="SAM" id="Phobius"/>
    </source>
</evidence>
<feature type="transmembrane region" description="Helical" evidence="1">
    <location>
        <begin position="35"/>
        <end position="55"/>
    </location>
</feature>
<name>A0AAE4ASJ1_9HYPH</name>
<organism evidence="2 3">
    <name type="scientific">Amorphus orientalis</name>
    <dbReference type="NCBI Taxonomy" id="649198"/>
    <lineage>
        <taxon>Bacteria</taxon>
        <taxon>Pseudomonadati</taxon>
        <taxon>Pseudomonadota</taxon>
        <taxon>Alphaproteobacteria</taxon>
        <taxon>Hyphomicrobiales</taxon>
        <taxon>Amorphaceae</taxon>
        <taxon>Amorphus</taxon>
    </lineage>
</organism>
<feature type="transmembrane region" description="Helical" evidence="1">
    <location>
        <begin position="120"/>
        <end position="140"/>
    </location>
</feature>
<dbReference type="InterPro" id="IPR017516">
    <property type="entry name" value="AbrB_dup"/>
</dbReference>
<feature type="transmembrane region" description="Helical" evidence="1">
    <location>
        <begin position="318"/>
        <end position="339"/>
    </location>
</feature>
<dbReference type="RefSeq" id="WP_306884883.1">
    <property type="nucleotide sequence ID" value="NZ_JAUSUL010000001.1"/>
</dbReference>
<protein>
    <submittedName>
        <fullName evidence="2">Membrane AbrB-like protein</fullName>
    </submittedName>
</protein>
<feature type="transmembrane region" description="Helical" evidence="1">
    <location>
        <begin position="152"/>
        <end position="175"/>
    </location>
</feature>
<evidence type="ECO:0000313" key="2">
    <source>
        <dbReference type="EMBL" id="MDQ0315090.1"/>
    </source>
</evidence>
<dbReference type="PANTHER" id="PTHR38457:SF1">
    <property type="entry name" value="REGULATOR ABRB-RELATED"/>
    <property type="match status" value="1"/>
</dbReference>
<comment type="caution">
    <text evidence="2">The sequence shown here is derived from an EMBL/GenBank/DDBJ whole genome shotgun (WGS) entry which is preliminary data.</text>
</comment>
<accession>A0AAE4ASJ1</accession>
<dbReference type="GO" id="GO:0016020">
    <property type="term" value="C:membrane"/>
    <property type="evidence" value="ECO:0007669"/>
    <property type="project" value="InterPro"/>
</dbReference>
<feature type="transmembrane region" description="Helical" evidence="1">
    <location>
        <begin position="62"/>
        <end position="80"/>
    </location>
</feature>
<feature type="transmembrane region" description="Helical" evidence="1">
    <location>
        <begin position="259"/>
        <end position="285"/>
    </location>
</feature>
<proteinExistence type="predicted"/>